<protein>
    <submittedName>
        <fullName evidence="1">Uncharacterized protein</fullName>
    </submittedName>
</protein>
<reference evidence="1" key="1">
    <citation type="submission" date="2010-06" db="EMBL/GenBank/DDBJ databases">
        <authorList>
            <person name="Muzny D."/>
            <person name="Qin X."/>
            <person name="Buhay C."/>
            <person name="Dugan-Rocha S."/>
            <person name="Ding Y."/>
            <person name="Chen G."/>
            <person name="Hawes A."/>
            <person name="Holder M."/>
            <person name="Jhangiani S."/>
            <person name="Johnson A."/>
            <person name="Khan Z."/>
            <person name="Li Z."/>
            <person name="Liu W."/>
            <person name="Liu X."/>
            <person name="Perez L."/>
            <person name="Shen H."/>
            <person name="Wang Q."/>
            <person name="Watt J."/>
            <person name="Xi L."/>
            <person name="Xin Y."/>
            <person name="Zhou J."/>
            <person name="Deng J."/>
            <person name="Jiang H."/>
            <person name="Liu Y."/>
            <person name="Qu J."/>
            <person name="Song X.-Z."/>
            <person name="Zhang L."/>
            <person name="Villasana D."/>
            <person name="Johnson A."/>
            <person name="Liu J."/>
            <person name="Liyanage D."/>
            <person name="Lorensuhewa L."/>
            <person name="Robinson T."/>
            <person name="Song A."/>
            <person name="Song B.-B."/>
            <person name="Dinh H."/>
            <person name="Thornton R."/>
            <person name="Coyle M."/>
            <person name="Francisco L."/>
            <person name="Jackson L."/>
            <person name="Javaid M."/>
            <person name="Korchina V."/>
            <person name="Kovar C."/>
            <person name="Mata R."/>
            <person name="Mathew T."/>
            <person name="Ngo R."/>
            <person name="Nguyen L."/>
            <person name="Nguyen N."/>
            <person name="Okwuonu G."/>
            <person name="Ongeri F."/>
            <person name="Pham C."/>
            <person name="Simmons D."/>
            <person name="Wilczek-Boney K."/>
            <person name="Hale W."/>
            <person name="Jakkamsetti A."/>
            <person name="Pham P."/>
            <person name="Ruth R."/>
            <person name="San Lucas F."/>
            <person name="Warren J."/>
            <person name="Zhang J."/>
            <person name="Zhao Z."/>
            <person name="Zhou C."/>
            <person name="Zhu D."/>
            <person name="Lee S."/>
            <person name="Bess C."/>
            <person name="Blankenburg K."/>
            <person name="Forbes L."/>
            <person name="Fu Q."/>
            <person name="Gubbala S."/>
            <person name="Hirani K."/>
            <person name="Jayaseelan J.C."/>
            <person name="Lara F."/>
            <person name="Munidasa M."/>
            <person name="Palculict T."/>
            <person name="Patil S."/>
            <person name="Pu L.-L."/>
            <person name="Saada N."/>
            <person name="Tang L."/>
            <person name="Weissenberger G."/>
            <person name="Zhu Y."/>
            <person name="Hemphill L."/>
            <person name="Shang Y."/>
            <person name="Youmans B."/>
            <person name="Ayvaz T."/>
            <person name="Ross M."/>
            <person name="Santibanez J."/>
            <person name="Aqrawi P."/>
            <person name="Gross S."/>
            <person name="Joshi V."/>
            <person name="Fowler G."/>
            <person name="Nazareth L."/>
            <person name="Reid J."/>
            <person name="Worley K."/>
            <person name="Petrosino J."/>
            <person name="Highlander S."/>
            <person name="Gibbs R."/>
        </authorList>
    </citation>
    <scope>NUCLEOTIDE SEQUENCE [LARGE SCALE GENOMIC DNA]</scope>
    <source>
        <strain evidence="1">ATCC 35910</strain>
    </source>
</reference>
<organism evidence="1 2">
    <name type="scientific">Chryseobacterium gleum ATCC 35910</name>
    <dbReference type="NCBI Taxonomy" id="525257"/>
    <lineage>
        <taxon>Bacteria</taxon>
        <taxon>Pseudomonadati</taxon>
        <taxon>Bacteroidota</taxon>
        <taxon>Flavobacteriia</taxon>
        <taxon>Flavobacteriales</taxon>
        <taxon>Weeksellaceae</taxon>
        <taxon>Chryseobacterium group</taxon>
        <taxon>Chryseobacterium</taxon>
    </lineage>
</organism>
<evidence type="ECO:0000313" key="2">
    <source>
        <dbReference type="Proteomes" id="UP000002969"/>
    </source>
</evidence>
<dbReference type="Proteomes" id="UP000002969">
    <property type="component" value="Unassembled WGS sequence"/>
</dbReference>
<proteinExistence type="predicted"/>
<accession>A0ABP2ITA3</accession>
<evidence type="ECO:0000313" key="1">
    <source>
        <dbReference type="EMBL" id="EFK34713.1"/>
    </source>
</evidence>
<comment type="caution">
    <text evidence="1">The sequence shown here is derived from an EMBL/GenBank/DDBJ whole genome shotgun (WGS) entry which is preliminary data.</text>
</comment>
<gene>
    <name evidence="1" type="ORF">HMPREF0204_13782</name>
</gene>
<sequence>MFFEAYHQPTYLEGKLDRECSMSVNPKSQPVVRLRLNWEDEMNRYEDKIESD</sequence>
<keyword evidence="2" id="KW-1185">Reference proteome</keyword>
<dbReference type="EMBL" id="ACKQ02000007">
    <property type="protein sequence ID" value="EFK34713.1"/>
    <property type="molecule type" value="Genomic_DNA"/>
</dbReference>
<name>A0ABP2ITA3_CHRGE</name>